<feature type="compositionally biased region" description="Polar residues" evidence="1">
    <location>
        <begin position="57"/>
        <end position="69"/>
    </location>
</feature>
<dbReference type="AlphaFoldDB" id="A0A8J5CSS4"/>
<feature type="compositionally biased region" description="Basic and acidic residues" evidence="1">
    <location>
        <begin position="167"/>
        <end position="178"/>
    </location>
</feature>
<feature type="compositionally biased region" description="Low complexity" evidence="1">
    <location>
        <begin position="194"/>
        <end position="209"/>
    </location>
</feature>
<protein>
    <submittedName>
        <fullName evidence="2">Uncharacterized protein</fullName>
    </submittedName>
</protein>
<keyword evidence="3" id="KW-1185">Reference proteome</keyword>
<accession>A0A8J5CSS4</accession>
<name>A0A8J5CSS4_CHIOP</name>
<feature type="region of interest" description="Disordered" evidence="1">
    <location>
        <begin position="1"/>
        <end position="75"/>
    </location>
</feature>
<sequence>MKIPQAIENAFDPRSIRSLGKEGSIGAMERGIPSKKAQRTTPGVQPVLFFSTPGNPPQRSRSRGPSTTPLEGKGKLRSQAAFFRSPGKRQRGKAKGLEEIVLLFPYSRAWGGGGRGPKWYKDPNPREGLHHFQEINGGREETPPNFPPFLVHRRRSRGGVLFSGRISMEEKKRFEETRKGKRASTESPSKKVGSLSTPRSPTPSRLWSRVTPSTSNSFLFPPLWTSGETNPAYQKGVPHEKPQRHNEGPQRGWR</sequence>
<evidence type="ECO:0000313" key="2">
    <source>
        <dbReference type="EMBL" id="KAG0719356.1"/>
    </source>
</evidence>
<feature type="region of interest" description="Disordered" evidence="1">
    <location>
        <begin position="127"/>
        <end position="254"/>
    </location>
</feature>
<comment type="caution">
    <text evidence="2">The sequence shown here is derived from an EMBL/GenBank/DDBJ whole genome shotgun (WGS) entry which is preliminary data.</text>
</comment>
<feature type="compositionally biased region" description="Basic and acidic residues" evidence="1">
    <location>
        <begin position="127"/>
        <end position="142"/>
    </location>
</feature>
<reference evidence="2" key="1">
    <citation type="submission" date="2020-07" db="EMBL/GenBank/DDBJ databases">
        <title>The High-quality genome of the commercially important snow crab, Chionoecetes opilio.</title>
        <authorList>
            <person name="Jeong J.-H."/>
            <person name="Ryu S."/>
        </authorList>
    </citation>
    <scope>NUCLEOTIDE SEQUENCE</scope>
    <source>
        <strain evidence="2">MADBK_172401_WGS</strain>
        <tissue evidence="2">Digestive gland</tissue>
    </source>
</reference>
<dbReference type="Proteomes" id="UP000770661">
    <property type="component" value="Unassembled WGS sequence"/>
</dbReference>
<organism evidence="2 3">
    <name type="scientific">Chionoecetes opilio</name>
    <name type="common">Atlantic snow crab</name>
    <name type="synonym">Cancer opilio</name>
    <dbReference type="NCBI Taxonomy" id="41210"/>
    <lineage>
        <taxon>Eukaryota</taxon>
        <taxon>Metazoa</taxon>
        <taxon>Ecdysozoa</taxon>
        <taxon>Arthropoda</taxon>
        <taxon>Crustacea</taxon>
        <taxon>Multicrustacea</taxon>
        <taxon>Malacostraca</taxon>
        <taxon>Eumalacostraca</taxon>
        <taxon>Eucarida</taxon>
        <taxon>Decapoda</taxon>
        <taxon>Pleocyemata</taxon>
        <taxon>Brachyura</taxon>
        <taxon>Eubrachyura</taxon>
        <taxon>Majoidea</taxon>
        <taxon>Majidae</taxon>
        <taxon>Chionoecetes</taxon>
    </lineage>
</organism>
<evidence type="ECO:0000313" key="3">
    <source>
        <dbReference type="Proteomes" id="UP000770661"/>
    </source>
</evidence>
<evidence type="ECO:0000256" key="1">
    <source>
        <dbReference type="SAM" id="MobiDB-lite"/>
    </source>
</evidence>
<feature type="compositionally biased region" description="Basic and acidic residues" evidence="1">
    <location>
        <begin position="237"/>
        <end position="248"/>
    </location>
</feature>
<dbReference type="EMBL" id="JACEEZ010014648">
    <property type="protein sequence ID" value="KAG0719356.1"/>
    <property type="molecule type" value="Genomic_DNA"/>
</dbReference>
<proteinExistence type="predicted"/>
<gene>
    <name evidence="2" type="ORF">GWK47_007299</name>
</gene>